<feature type="domain" description="Insecticidal crystal toxin" evidence="1">
    <location>
        <begin position="256"/>
        <end position="368"/>
    </location>
</feature>
<name>A0ABY5Q811_9ACTN</name>
<dbReference type="Proteomes" id="UP001057738">
    <property type="component" value="Plasmid psa3239"/>
</dbReference>
<evidence type="ECO:0000313" key="2">
    <source>
        <dbReference type="EMBL" id="UUY52587.1"/>
    </source>
</evidence>
<gene>
    <name evidence="2" type="ORF">NRK68_35615</name>
</gene>
<dbReference type="SUPFAM" id="SSF56973">
    <property type="entry name" value="Aerolisin/ETX pore-forming domain"/>
    <property type="match status" value="1"/>
</dbReference>
<keyword evidence="3" id="KW-1185">Reference proteome</keyword>
<dbReference type="Gene3D" id="2.170.15.10">
    <property type="entry name" value="Proaerolysin, chain A, domain 3"/>
    <property type="match status" value="1"/>
</dbReference>
<dbReference type="PANTHER" id="PTHR48219:SF2">
    <property type="entry name" value="VACUOLAR PROTEIN SORTING-ASSOCIATED PROTEIN 62"/>
    <property type="match status" value="1"/>
</dbReference>
<geneLocation type="plasmid" evidence="2 3">
    <name>psa3239</name>
</geneLocation>
<evidence type="ECO:0000259" key="1">
    <source>
        <dbReference type="Pfam" id="PF05431"/>
    </source>
</evidence>
<dbReference type="EMBL" id="CP102516">
    <property type="protein sequence ID" value="UUY52587.1"/>
    <property type="molecule type" value="Genomic_DNA"/>
</dbReference>
<dbReference type="Pfam" id="PF06101">
    <property type="entry name" value="Vps62"/>
    <property type="match status" value="1"/>
</dbReference>
<accession>A0ABY5Q811</accession>
<dbReference type="InterPro" id="IPR008872">
    <property type="entry name" value="Toxin_P42"/>
</dbReference>
<sequence>MEKSMVFGELELAFTDQYIWRWDDEDTGGKHWVSFWHPKPPQGFHALGTVALPAWGSDNLNPKTPNTKVKEHIVSLCVKNGPAEASQGKKPPLAHPEDYTVVWKDVGSGGKHYGACWRPVAPGGYVALGCVMSENTYDKPALTDVMCVREDLTHTADLKWIYEDKGTGAKDYFSVWANQVPPAYQDGRDGGHRALVAPNTFTAASSWDEPSRGAPERRVLCIEMPVEEKPHPDGFPKLTGRVRPADRTPETTVNVVWVPFMAVKDDDKSASWKLANSPFYRIERRASWYMHRFSNNTTSASQSISETVTVGVEKDRSDTFSAEVGISVSAQVGVSSGVASASVTTTYSLALGYSRSTATKNLEHKSVTHNLTVPPNKAAAMWVGDHTIQVTRQDGTHVGTPLTFHGDSTHFDEFPD</sequence>
<dbReference type="InterPro" id="IPR009291">
    <property type="entry name" value="Vps62"/>
</dbReference>
<dbReference type="Pfam" id="PF05431">
    <property type="entry name" value="Toxin_10"/>
    <property type="match status" value="1"/>
</dbReference>
<protein>
    <submittedName>
        <fullName evidence="2">Vps62-related protein</fullName>
    </submittedName>
</protein>
<keyword evidence="2" id="KW-0614">Plasmid</keyword>
<dbReference type="PANTHER" id="PTHR48219">
    <property type="entry name" value="VACUOLAR PROTEIN SORTING-ASSOCIATED PROTEIN 62-RELATED"/>
    <property type="match status" value="1"/>
</dbReference>
<organism evidence="2 3">
    <name type="scientific">Streptomyces yangpuensis</name>
    <dbReference type="NCBI Taxonomy" id="1648182"/>
    <lineage>
        <taxon>Bacteria</taxon>
        <taxon>Bacillati</taxon>
        <taxon>Actinomycetota</taxon>
        <taxon>Actinomycetes</taxon>
        <taxon>Kitasatosporales</taxon>
        <taxon>Streptomycetaceae</taxon>
        <taxon>Streptomyces</taxon>
    </lineage>
</organism>
<evidence type="ECO:0000313" key="3">
    <source>
        <dbReference type="Proteomes" id="UP001057738"/>
    </source>
</evidence>
<reference evidence="2" key="1">
    <citation type="submission" date="2022-08" db="EMBL/GenBank/DDBJ databases">
        <authorList>
            <person name="Tian L."/>
        </authorList>
    </citation>
    <scope>NUCLEOTIDE SEQUENCE</scope>
    <source>
        <strain evidence="2">CM253</strain>
        <plasmid evidence="2">psa3239</plasmid>
    </source>
</reference>
<proteinExistence type="predicted"/>